<gene>
    <name evidence="1" type="ORF">E2C01_081052</name>
</gene>
<name>A0A5B7IL80_PORTR</name>
<evidence type="ECO:0000313" key="2">
    <source>
        <dbReference type="Proteomes" id="UP000324222"/>
    </source>
</evidence>
<comment type="caution">
    <text evidence="1">The sequence shown here is derived from an EMBL/GenBank/DDBJ whole genome shotgun (WGS) entry which is preliminary data.</text>
</comment>
<dbReference type="Proteomes" id="UP000324222">
    <property type="component" value="Unassembled WGS sequence"/>
</dbReference>
<keyword evidence="2" id="KW-1185">Reference proteome</keyword>
<dbReference type="OrthoDB" id="6339427at2759"/>
<evidence type="ECO:0000313" key="1">
    <source>
        <dbReference type="EMBL" id="MPC86231.1"/>
    </source>
</evidence>
<accession>A0A5B7IL80</accession>
<dbReference type="EMBL" id="VSRR010070868">
    <property type="protein sequence ID" value="MPC86231.1"/>
    <property type="molecule type" value="Genomic_DNA"/>
</dbReference>
<dbReference type="Gene3D" id="1.20.1250.20">
    <property type="entry name" value="MFS general substrate transporter like domains"/>
    <property type="match status" value="1"/>
</dbReference>
<sequence>MEEGKKALLSLRSEDYPSSTELDAIKADVNANAGKGGLVQIFKLPSVRRALLVGALLHMSQALTAFFTIM</sequence>
<dbReference type="AlphaFoldDB" id="A0A5B7IL80"/>
<proteinExistence type="predicted"/>
<protein>
    <submittedName>
        <fullName evidence="1">Uncharacterized protein</fullName>
    </submittedName>
</protein>
<organism evidence="1 2">
    <name type="scientific">Portunus trituberculatus</name>
    <name type="common">Swimming crab</name>
    <name type="synonym">Neptunus trituberculatus</name>
    <dbReference type="NCBI Taxonomy" id="210409"/>
    <lineage>
        <taxon>Eukaryota</taxon>
        <taxon>Metazoa</taxon>
        <taxon>Ecdysozoa</taxon>
        <taxon>Arthropoda</taxon>
        <taxon>Crustacea</taxon>
        <taxon>Multicrustacea</taxon>
        <taxon>Malacostraca</taxon>
        <taxon>Eumalacostraca</taxon>
        <taxon>Eucarida</taxon>
        <taxon>Decapoda</taxon>
        <taxon>Pleocyemata</taxon>
        <taxon>Brachyura</taxon>
        <taxon>Eubrachyura</taxon>
        <taxon>Portunoidea</taxon>
        <taxon>Portunidae</taxon>
        <taxon>Portuninae</taxon>
        <taxon>Portunus</taxon>
    </lineage>
</organism>
<reference evidence="1 2" key="1">
    <citation type="submission" date="2019-05" db="EMBL/GenBank/DDBJ databases">
        <title>Another draft genome of Portunus trituberculatus and its Hox gene families provides insights of decapod evolution.</title>
        <authorList>
            <person name="Jeong J.-H."/>
            <person name="Song I."/>
            <person name="Kim S."/>
            <person name="Choi T."/>
            <person name="Kim D."/>
            <person name="Ryu S."/>
            <person name="Kim W."/>
        </authorList>
    </citation>
    <scope>NUCLEOTIDE SEQUENCE [LARGE SCALE GENOMIC DNA]</scope>
    <source>
        <tissue evidence="1">Muscle</tissue>
    </source>
</reference>
<dbReference type="InterPro" id="IPR036259">
    <property type="entry name" value="MFS_trans_sf"/>
</dbReference>